<organism evidence="1">
    <name type="scientific">Ophidiomyces ophidiicola</name>
    <dbReference type="NCBI Taxonomy" id="1387563"/>
    <lineage>
        <taxon>Eukaryota</taxon>
        <taxon>Fungi</taxon>
        <taxon>Dikarya</taxon>
        <taxon>Ascomycota</taxon>
        <taxon>Pezizomycotina</taxon>
        <taxon>Eurotiomycetes</taxon>
        <taxon>Eurotiomycetidae</taxon>
        <taxon>Onygenales</taxon>
        <taxon>Onygenaceae</taxon>
        <taxon>Ophidiomyces</taxon>
    </lineage>
</organism>
<name>A0ACB8UQV0_9EURO</name>
<protein>
    <submittedName>
        <fullName evidence="1">Folylpolyglutamate synthase</fullName>
        <ecNumber evidence="1">6.3.2.12</ecNumber>
    </submittedName>
</protein>
<sequence length="410" mass="44445">MIELGLARIARLVPKSSLAWKAIHVAGTNGKGSITGYISALLTAGGVRCGSFISPHLVDRWDCITVNEQVVREYLFRTIENEVGQRDQTLGLGATEFELLTATAFEIFHQEQVEVGVVEVGVGGRLDATNILTDALVSIISKIGYDHQAILGNTIQEIAKEKAGIIKPGVPCIVDGTNSPEVKEVIKDHADAVGAQTTFVEPESIRETYPALHRRFETLDLPPHQRTNLSCAIMALRASLPEIRPELPVDRLFPFVPRTPRSGRLQELCLEPLISRREPVLLDGAHNPQSAEALALYVDHRLRASGNCVTWVVAASEGKDMRQLFGDMLQAGDNVAVVEFGSVAGMPWVQSVKSEDIASMARSIDGIGSVEKFGADIRAGLNWASTVSAGRPMVIAGSLYLVSDVLRLLR</sequence>
<evidence type="ECO:0000313" key="1">
    <source>
        <dbReference type="EMBL" id="KAI2383292.1"/>
    </source>
</evidence>
<dbReference type="EC" id="6.3.2.12" evidence="1"/>
<gene>
    <name evidence="1" type="primary">FOL3</name>
    <name evidence="1" type="ORF">LOY88_005388</name>
</gene>
<comment type="caution">
    <text evidence="1">The sequence shown here is derived from an EMBL/GenBank/DDBJ whole genome shotgun (WGS) entry which is preliminary data.</text>
</comment>
<accession>A0ACB8UQV0</accession>
<proteinExistence type="predicted"/>
<reference evidence="1" key="1">
    <citation type="journal article" date="2022" name="bioRxiv">
        <title>Population genetic analysis of Ophidiomyces ophidiicola, the causative agent of snake fungal disease, indicates recent introductions to the USA.</title>
        <authorList>
            <person name="Ladner J.T."/>
            <person name="Palmer J.M."/>
            <person name="Ettinger C.L."/>
            <person name="Stajich J.E."/>
            <person name="Farrell T.M."/>
            <person name="Glorioso B.M."/>
            <person name="Lawson B."/>
            <person name="Price S.J."/>
            <person name="Stengle A.G."/>
            <person name="Grear D.A."/>
            <person name="Lorch J.M."/>
        </authorList>
    </citation>
    <scope>NUCLEOTIDE SEQUENCE</scope>
    <source>
        <strain evidence="1">NWHC 24266-5</strain>
    </source>
</reference>
<dbReference type="EMBL" id="JALBCA010000094">
    <property type="protein sequence ID" value="KAI2383292.1"/>
    <property type="molecule type" value="Genomic_DNA"/>
</dbReference>
<keyword evidence="1" id="KW-0436">Ligase</keyword>